<name>A0A916YYD7_9SPHN</name>
<dbReference type="Proteomes" id="UP000612349">
    <property type="component" value="Unassembled WGS sequence"/>
</dbReference>
<accession>A0A916YYD7</accession>
<dbReference type="RefSeq" id="WP_066775516.1">
    <property type="nucleotide sequence ID" value="NZ_BMIP01000002.1"/>
</dbReference>
<keyword evidence="2" id="KW-1185">Reference proteome</keyword>
<dbReference type="OrthoDB" id="7362921at2"/>
<proteinExistence type="predicted"/>
<dbReference type="AlphaFoldDB" id="A0A916YYD7"/>
<evidence type="ECO:0000313" key="1">
    <source>
        <dbReference type="EMBL" id="GGD65693.1"/>
    </source>
</evidence>
<organism evidence="1 2">
    <name type="scientific">Croceicoccus mobilis</name>
    <dbReference type="NCBI Taxonomy" id="1703339"/>
    <lineage>
        <taxon>Bacteria</taxon>
        <taxon>Pseudomonadati</taxon>
        <taxon>Pseudomonadota</taxon>
        <taxon>Alphaproteobacteria</taxon>
        <taxon>Sphingomonadales</taxon>
        <taxon>Erythrobacteraceae</taxon>
        <taxon>Croceicoccus</taxon>
    </lineage>
</organism>
<evidence type="ECO:0000313" key="2">
    <source>
        <dbReference type="Proteomes" id="UP000612349"/>
    </source>
</evidence>
<protein>
    <submittedName>
        <fullName evidence="1">Uncharacterized protein</fullName>
    </submittedName>
</protein>
<dbReference type="EMBL" id="BMIP01000002">
    <property type="protein sequence ID" value="GGD65693.1"/>
    <property type="molecule type" value="Genomic_DNA"/>
</dbReference>
<sequence>MQTLDCNGLSEIPTVLRIKQALVGWTEAGGEIGVLVGSHCDHDRITGSLGAMADRVRLVSAPN</sequence>
<comment type="caution">
    <text evidence="1">The sequence shown here is derived from an EMBL/GenBank/DDBJ whole genome shotgun (WGS) entry which is preliminary data.</text>
</comment>
<reference evidence="1" key="1">
    <citation type="journal article" date="2014" name="Int. J. Syst. Evol. Microbiol.">
        <title>Complete genome sequence of Corynebacterium casei LMG S-19264T (=DSM 44701T), isolated from a smear-ripened cheese.</title>
        <authorList>
            <consortium name="US DOE Joint Genome Institute (JGI-PGF)"/>
            <person name="Walter F."/>
            <person name="Albersmeier A."/>
            <person name="Kalinowski J."/>
            <person name="Ruckert C."/>
        </authorList>
    </citation>
    <scope>NUCLEOTIDE SEQUENCE</scope>
    <source>
        <strain evidence="1">CGMCC 1.15360</strain>
    </source>
</reference>
<gene>
    <name evidence="1" type="ORF">GCM10010990_13940</name>
</gene>
<reference evidence="1" key="2">
    <citation type="submission" date="2020-09" db="EMBL/GenBank/DDBJ databases">
        <authorList>
            <person name="Sun Q."/>
            <person name="Zhou Y."/>
        </authorList>
    </citation>
    <scope>NUCLEOTIDE SEQUENCE</scope>
    <source>
        <strain evidence="1">CGMCC 1.15360</strain>
    </source>
</reference>